<comment type="similarity">
    <text evidence="2">Belongs to the prephenate/arogenate dehydrogenase family.</text>
</comment>
<dbReference type="FunFam" id="1.10.3660.10:FF:000003">
    <property type="entry name" value="Prephenate dehydrogenase"/>
    <property type="match status" value="1"/>
</dbReference>
<protein>
    <recommendedName>
        <fullName evidence="3">prephenate dehydrogenase</fullName>
        <ecNumber evidence="3">1.3.1.12</ecNumber>
    </recommendedName>
</protein>
<dbReference type="GO" id="GO:0008977">
    <property type="term" value="F:prephenate dehydrogenase (NAD+) activity"/>
    <property type="evidence" value="ECO:0007669"/>
    <property type="project" value="UniProtKB-EC"/>
</dbReference>
<gene>
    <name evidence="11" type="ORF">OHM77_04335</name>
</gene>
<evidence type="ECO:0000256" key="4">
    <source>
        <dbReference type="ARBA" id="ARBA00022498"/>
    </source>
</evidence>
<dbReference type="InterPro" id="IPR046826">
    <property type="entry name" value="PDH_N"/>
</dbReference>
<comment type="catalytic activity">
    <reaction evidence="9">
        <text>prephenate + NAD(+) = 3-(4-hydroxyphenyl)pyruvate + CO2 + NADH</text>
        <dbReference type="Rhea" id="RHEA:13869"/>
        <dbReference type="ChEBI" id="CHEBI:16526"/>
        <dbReference type="ChEBI" id="CHEBI:29934"/>
        <dbReference type="ChEBI" id="CHEBI:36242"/>
        <dbReference type="ChEBI" id="CHEBI:57540"/>
        <dbReference type="ChEBI" id="CHEBI:57945"/>
        <dbReference type="EC" id="1.3.1.12"/>
    </reaction>
</comment>
<organism evidence="11">
    <name type="scientific">Candidatus Nitricoxidivorans perseverans</name>
    <dbReference type="NCBI Taxonomy" id="2975601"/>
    <lineage>
        <taxon>Bacteria</taxon>
        <taxon>Pseudomonadati</taxon>
        <taxon>Pseudomonadota</taxon>
        <taxon>Betaproteobacteria</taxon>
        <taxon>Nitrosomonadales</taxon>
        <taxon>Sterolibacteriaceae</taxon>
        <taxon>Candidatus Nitricoxidivorans</taxon>
    </lineage>
</organism>
<dbReference type="SUPFAM" id="SSF51735">
    <property type="entry name" value="NAD(P)-binding Rossmann-fold domains"/>
    <property type="match status" value="1"/>
</dbReference>
<keyword evidence="7" id="KW-0520">NAD</keyword>
<reference evidence="11" key="1">
    <citation type="journal article" date="2023" name="Nat. Microbiol.">
        <title>Enrichment and characterization of a nitric oxide-reducing microbial community in a continuous bioreactor.</title>
        <authorList>
            <person name="Garrido-Amador P."/>
            <person name="Stortenbeker N."/>
            <person name="Wessels H.J.C.T."/>
            <person name="Speth D.R."/>
            <person name="Garcia-Heredia I."/>
            <person name="Kartal B."/>
        </authorList>
    </citation>
    <scope>NUCLEOTIDE SEQUENCE</scope>
    <source>
        <strain evidence="11">MAG1</strain>
    </source>
</reference>
<dbReference type="Proteomes" id="UP001234916">
    <property type="component" value="Chromosome"/>
</dbReference>
<dbReference type="GO" id="GO:0070403">
    <property type="term" value="F:NAD+ binding"/>
    <property type="evidence" value="ECO:0007669"/>
    <property type="project" value="InterPro"/>
</dbReference>
<dbReference type="InterPro" id="IPR008927">
    <property type="entry name" value="6-PGluconate_DH-like_C_sf"/>
</dbReference>
<keyword evidence="6" id="KW-0560">Oxidoreductase</keyword>
<evidence type="ECO:0000313" key="11">
    <source>
        <dbReference type="EMBL" id="WIM06500.1"/>
    </source>
</evidence>
<name>A0AA49FMP4_9PROT</name>
<keyword evidence="8" id="KW-0057">Aromatic amino acid biosynthesis</keyword>
<evidence type="ECO:0000256" key="9">
    <source>
        <dbReference type="ARBA" id="ARBA00049260"/>
    </source>
</evidence>
<evidence type="ECO:0000259" key="10">
    <source>
        <dbReference type="PROSITE" id="PS51176"/>
    </source>
</evidence>
<keyword evidence="4" id="KW-0827">Tyrosine biosynthesis</keyword>
<proteinExistence type="inferred from homology"/>
<dbReference type="GO" id="GO:0006571">
    <property type="term" value="P:tyrosine biosynthetic process"/>
    <property type="evidence" value="ECO:0007669"/>
    <property type="project" value="UniProtKB-KW"/>
</dbReference>
<dbReference type="KEGG" id="npv:OHM77_04335"/>
<evidence type="ECO:0000256" key="7">
    <source>
        <dbReference type="ARBA" id="ARBA00023027"/>
    </source>
</evidence>
<evidence type="ECO:0000256" key="2">
    <source>
        <dbReference type="ARBA" id="ARBA00007964"/>
    </source>
</evidence>
<dbReference type="FunFam" id="3.40.50.720:FF:000208">
    <property type="entry name" value="Prephenate dehydrogenase"/>
    <property type="match status" value="1"/>
</dbReference>
<accession>A0AA49FMP4</accession>
<dbReference type="InterPro" id="IPR050812">
    <property type="entry name" value="Preph/Arog_dehydrog"/>
</dbReference>
<dbReference type="AlphaFoldDB" id="A0AA49FMP4"/>
<evidence type="ECO:0000256" key="3">
    <source>
        <dbReference type="ARBA" id="ARBA00012068"/>
    </source>
</evidence>
<dbReference type="SUPFAM" id="SSF48179">
    <property type="entry name" value="6-phosphogluconate dehydrogenase C-terminal domain-like"/>
    <property type="match status" value="1"/>
</dbReference>
<keyword evidence="5" id="KW-0028">Amino-acid biosynthesis</keyword>
<dbReference type="GO" id="GO:0004665">
    <property type="term" value="F:prephenate dehydrogenase (NADP+) activity"/>
    <property type="evidence" value="ECO:0007669"/>
    <property type="project" value="InterPro"/>
</dbReference>
<sequence length="298" mass="31165">MASKVAGKVVICGVGLIGGSFALALKAALGERCPRIAGMGRTRAPLEQALRIGVIDEIATDWASALDGADLVLLGMPVGQMAPVMRAMAPHLGPGAIVTDGGSTKSDVVAAARAAFGTKIGQFVPGHPIAGAEKSGVAAATADLYRGRRVVLTPLPENPAADVNAVRAVWKICGAKVSVLAPEEHDRVFAAVSHLPHLLAFALVHEFAGRDNADQLFGFAAGGFRDFTRIASSHPEMWRDICIANRRALIAELDAYMAELMRTRVLLAAADGAGLEAMFTSARARRDAWLESLLPSGE</sequence>
<comment type="pathway">
    <text evidence="1">Amino-acid biosynthesis; L-tyrosine biosynthesis; (4-hydroxyphenyl)pyruvate from prephenate (NAD(+) route): step 1/1.</text>
</comment>
<evidence type="ECO:0000256" key="5">
    <source>
        <dbReference type="ARBA" id="ARBA00022605"/>
    </source>
</evidence>
<dbReference type="PANTHER" id="PTHR21363:SF0">
    <property type="entry name" value="PREPHENATE DEHYDROGENASE [NADP(+)]"/>
    <property type="match status" value="1"/>
</dbReference>
<dbReference type="InterPro" id="IPR046825">
    <property type="entry name" value="PDH_C"/>
</dbReference>
<dbReference type="Pfam" id="PF02153">
    <property type="entry name" value="PDH_N"/>
    <property type="match status" value="1"/>
</dbReference>
<dbReference type="Gene3D" id="1.10.3660.10">
    <property type="entry name" value="6-phosphogluconate dehydrogenase C-terminal like domain"/>
    <property type="match status" value="1"/>
</dbReference>
<evidence type="ECO:0000256" key="1">
    <source>
        <dbReference type="ARBA" id="ARBA00005067"/>
    </source>
</evidence>
<dbReference type="Gene3D" id="3.40.50.720">
    <property type="entry name" value="NAD(P)-binding Rossmann-like Domain"/>
    <property type="match status" value="1"/>
</dbReference>
<dbReference type="InterPro" id="IPR003099">
    <property type="entry name" value="Prephen_DH"/>
</dbReference>
<evidence type="ECO:0000256" key="6">
    <source>
        <dbReference type="ARBA" id="ARBA00023002"/>
    </source>
</evidence>
<feature type="domain" description="Prephenate/arogenate dehydrogenase" evidence="10">
    <location>
        <begin position="7"/>
        <end position="297"/>
    </location>
</feature>
<dbReference type="InterPro" id="IPR036291">
    <property type="entry name" value="NAD(P)-bd_dom_sf"/>
</dbReference>
<dbReference type="EMBL" id="CP107246">
    <property type="protein sequence ID" value="WIM06500.1"/>
    <property type="molecule type" value="Genomic_DNA"/>
</dbReference>
<dbReference type="PROSITE" id="PS51176">
    <property type="entry name" value="PDH_ADH"/>
    <property type="match status" value="1"/>
</dbReference>
<dbReference type="Pfam" id="PF20463">
    <property type="entry name" value="PDH_C"/>
    <property type="match status" value="1"/>
</dbReference>
<evidence type="ECO:0000256" key="8">
    <source>
        <dbReference type="ARBA" id="ARBA00023141"/>
    </source>
</evidence>
<dbReference type="PANTHER" id="PTHR21363">
    <property type="entry name" value="PREPHENATE DEHYDROGENASE"/>
    <property type="match status" value="1"/>
</dbReference>
<dbReference type="EC" id="1.3.1.12" evidence="3"/>